<sequence length="174" mass="17894">MATAPALKSSAASSTSRLAALRATAEGNGVKYGIYTAAVLIVYLVIAAIAGFLGSIEASALNGLIVVAGVVLSIRHLSIIKGRDFGYLQGYGTGIITALVASALLGAGFWLLGGISQQAIAQIRTRDLFGSDLGVLISGLGIILMGTMTGVITSLIAMQYYRSANEGHSEMQEK</sequence>
<organism evidence="2 3">
    <name type="scientific">Hymenobacter negativus</name>
    <dbReference type="NCBI Taxonomy" id="2795026"/>
    <lineage>
        <taxon>Bacteria</taxon>
        <taxon>Pseudomonadati</taxon>
        <taxon>Bacteroidota</taxon>
        <taxon>Cytophagia</taxon>
        <taxon>Cytophagales</taxon>
        <taxon>Hymenobacteraceae</taxon>
        <taxon>Hymenobacter</taxon>
    </lineage>
</organism>
<evidence type="ECO:0000313" key="3">
    <source>
        <dbReference type="Proteomes" id="UP000664369"/>
    </source>
</evidence>
<name>A0ABS3QIW2_9BACT</name>
<reference evidence="2 3" key="1">
    <citation type="submission" date="2021-03" db="EMBL/GenBank/DDBJ databases">
        <authorList>
            <person name="Kim M.K."/>
        </authorList>
    </citation>
    <scope>NUCLEOTIDE SEQUENCE [LARGE SCALE GENOMIC DNA]</scope>
    <source>
        <strain evidence="2 3">BT442</strain>
    </source>
</reference>
<feature type="transmembrane region" description="Helical" evidence="1">
    <location>
        <begin position="32"/>
        <end position="53"/>
    </location>
</feature>
<protein>
    <recommendedName>
        <fullName evidence="4">DUF4199 domain-containing protein</fullName>
    </recommendedName>
</protein>
<keyword evidence="1" id="KW-1133">Transmembrane helix</keyword>
<evidence type="ECO:0000256" key="1">
    <source>
        <dbReference type="SAM" id="Phobius"/>
    </source>
</evidence>
<dbReference type="EMBL" id="JAGETZ010000009">
    <property type="protein sequence ID" value="MBO2011046.1"/>
    <property type="molecule type" value="Genomic_DNA"/>
</dbReference>
<keyword evidence="1" id="KW-0812">Transmembrane</keyword>
<dbReference type="Proteomes" id="UP000664369">
    <property type="component" value="Unassembled WGS sequence"/>
</dbReference>
<evidence type="ECO:0008006" key="4">
    <source>
        <dbReference type="Google" id="ProtNLM"/>
    </source>
</evidence>
<feature type="transmembrane region" description="Helical" evidence="1">
    <location>
        <begin position="60"/>
        <end position="79"/>
    </location>
</feature>
<keyword evidence="3" id="KW-1185">Reference proteome</keyword>
<keyword evidence="1" id="KW-0472">Membrane</keyword>
<accession>A0ABS3QIW2</accession>
<gene>
    <name evidence="2" type="ORF">J4E00_18440</name>
</gene>
<feature type="transmembrane region" description="Helical" evidence="1">
    <location>
        <begin position="133"/>
        <end position="161"/>
    </location>
</feature>
<proteinExistence type="predicted"/>
<evidence type="ECO:0000313" key="2">
    <source>
        <dbReference type="EMBL" id="MBO2011046.1"/>
    </source>
</evidence>
<feature type="transmembrane region" description="Helical" evidence="1">
    <location>
        <begin position="91"/>
        <end position="112"/>
    </location>
</feature>
<dbReference type="RefSeq" id="WP_208176739.1">
    <property type="nucleotide sequence ID" value="NZ_JAGETZ010000009.1"/>
</dbReference>
<comment type="caution">
    <text evidence="2">The sequence shown here is derived from an EMBL/GenBank/DDBJ whole genome shotgun (WGS) entry which is preliminary data.</text>
</comment>